<dbReference type="Proteomes" id="UP000522663">
    <property type="component" value="Unassembled WGS sequence"/>
</dbReference>
<evidence type="ECO:0000256" key="1">
    <source>
        <dbReference type="ARBA" id="ARBA00004613"/>
    </source>
</evidence>
<comment type="similarity">
    <text evidence="2">Belongs to the cathelicidin family.</text>
</comment>
<dbReference type="Pfam" id="PF00666">
    <property type="entry name" value="Cathelicidins"/>
    <property type="match status" value="1"/>
</dbReference>
<dbReference type="GO" id="GO:0045087">
    <property type="term" value="P:innate immune response"/>
    <property type="evidence" value="ECO:0007669"/>
    <property type="project" value="TreeGrafter"/>
</dbReference>
<dbReference type="OrthoDB" id="9204597at2759"/>
<dbReference type="AlphaFoldDB" id="A0A7K9YJJ2"/>
<dbReference type="GO" id="GO:0005615">
    <property type="term" value="C:extracellular space"/>
    <property type="evidence" value="ECO:0007669"/>
    <property type="project" value="TreeGrafter"/>
</dbReference>
<keyword evidence="4" id="KW-1015">Disulfide bond</keyword>
<gene>
    <name evidence="6" type="primary">Cathb1</name>
    <name evidence="6" type="ORF">ODOGUJ_R06938</name>
</gene>
<evidence type="ECO:0000256" key="4">
    <source>
        <dbReference type="ARBA" id="ARBA00023157"/>
    </source>
</evidence>
<feature type="compositionally biased region" description="Basic and acidic residues" evidence="5">
    <location>
        <begin position="25"/>
        <end position="37"/>
    </location>
</feature>
<dbReference type="PANTHER" id="PTHR10206">
    <property type="entry name" value="CATHELICIDIN"/>
    <property type="match status" value="1"/>
</dbReference>
<dbReference type="PANTHER" id="PTHR10206:SF0">
    <property type="entry name" value="CATHELICIDIN B1-RELATED"/>
    <property type="match status" value="1"/>
</dbReference>
<feature type="non-terminal residue" evidence="6">
    <location>
        <position position="178"/>
    </location>
</feature>
<evidence type="ECO:0000313" key="6">
    <source>
        <dbReference type="EMBL" id="NXJ10243.1"/>
    </source>
</evidence>
<name>A0A7K9YJJ2_9GALL</name>
<accession>A0A7K9YJJ2</accession>
<comment type="caution">
    <text evidence="6">The sequence shown here is derived from an EMBL/GenBank/DDBJ whole genome shotgun (WGS) entry which is preliminary data.</text>
</comment>
<keyword evidence="3" id="KW-0964">Secreted</keyword>
<organism evidence="6 7">
    <name type="scientific">Odontophorus gujanensis</name>
    <name type="common">marbled wood quail</name>
    <dbReference type="NCBI Taxonomy" id="886794"/>
    <lineage>
        <taxon>Eukaryota</taxon>
        <taxon>Metazoa</taxon>
        <taxon>Chordata</taxon>
        <taxon>Craniata</taxon>
        <taxon>Vertebrata</taxon>
        <taxon>Euteleostomi</taxon>
        <taxon>Archelosauria</taxon>
        <taxon>Archosauria</taxon>
        <taxon>Dinosauria</taxon>
        <taxon>Saurischia</taxon>
        <taxon>Theropoda</taxon>
        <taxon>Coelurosauria</taxon>
        <taxon>Aves</taxon>
        <taxon>Neognathae</taxon>
        <taxon>Galloanserae</taxon>
        <taxon>Galliformes</taxon>
        <taxon>Odontophoridae</taxon>
        <taxon>Odontophorus</taxon>
    </lineage>
</organism>
<evidence type="ECO:0000256" key="5">
    <source>
        <dbReference type="SAM" id="MobiDB-lite"/>
    </source>
</evidence>
<protein>
    <submittedName>
        <fullName evidence="6">CTHB1 protein</fullName>
    </submittedName>
</protein>
<feature type="non-terminal residue" evidence="6">
    <location>
        <position position="1"/>
    </location>
</feature>
<comment type="subcellular location">
    <subcellularLocation>
        <location evidence="1">Secreted</location>
    </subcellularLocation>
</comment>
<dbReference type="GO" id="GO:0050829">
    <property type="term" value="P:defense response to Gram-negative bacterium"/>
    <property type="evidence" value="ECO:0007669"/>
    <property type="project" value="TreeGrafter"/>
</dbReference>
<evidence type="ECO:0000256" key="3">
    <source>
        <dbReference type="ARBA" id="ARBA00022525"/>
    </source>
</evidence>
<evidence type="ECO:0000256" key="2">
    <source>
        <dbReference type="ARBA" id="ARBA00005320"/>
    </source>
</evidence>
<dbReference type="InterPro" id="IPR046350">
    <property type="entry name" value="Cystatin_sf"/>
</dbReference>
<dbReference type="InterPro" id="IPR001894">
    <property type="entry name" value="Cathelicidin-like"/>
</dbReference>
<sequence>GSSGAVTTGLEGSVPPGSDVSIAPKLDRPSTLKRDRSFPPLPPRPPSYLDAVVAAVRLLNQRIPAPCALRLRAAQPRRSWLGTPQRRRDVSFLVEDAPCPRGVDCGRCKVGTLQHCVGTVSTERPPTAELRCAPLWVQSIRSWWGRVREWWDGLRERLRRRVPFHVRGRLNISSTARP</sequence>
<dbReference type="SUPFAM" id="SSF54403">
    <property type="entry name" value="Cystatin/monellin"/>
    <property type="match status" value="1"/>
</dbReference>
<proteinExistence type="inferred from homology"/>
<dbReference type="GO" id="GO:0050830">
    <property type="term" value="P:defense response to Gram-positive bacterium"/>
    <property type="evidence" value="ECO:0007669"/>
    <property type="project" value="TreeGrafter"/>
</dbReference>
<reference evidence="6 7" key="1">
    <citation type="submission" date="2019-09" db="EMBL/GenBank/DDBJ databases">
        <title>Bird 10,000 Genomes (B10K) Project - Family phase.</title>
        <authorList>
            <person name="Zhang G."/>
        </authorList>
    </citation>
    <scope>NUCLEOTIDE SEQUENCE [LARGE SCALE GENOMIC DNA]</scope>
    <source>
        <strain evidence="6">B10K-DU-001-53</strain>
        <tissue evidence="6">Muscle</tissue>
    </source>
</reference>
<keyword evidence="7" id="KW-1185">Reference proteome</keyword>
<feature type="region of interest" description="Disordered" evidence="5">
    <location>
        <begin position="1"/>
        <end position="44"/>
    </location>
</feature>
<evidence type="ECO:0000313" key="7">
    <source>
        <dbReference type="Proteomes" id="UP000522663"/>
    </source>
</evidence>
<dbReference type="GO" id="GO:0001530">
    <property type="term" value="F:lipopolysaccharide binding"/>
    <property type="evidence" value="ECO:0007669"/>
    <property type="project" value="TreeGrafter"/>
</dbReference>
<dbReference type="GO" id="GO:0061844">
    <property type="term" value="P:antimicrobial humoral immune response mediated by antimicrobial peptide"/>
    <property type="evidence" value="ECO:0007669"/>
    <property type="project" value="TreeGrafter"/>
</dbReference>
<dbReference type="EMBL" id="VXAB01007249">
    <property type="protein sequence ID" value="NXJ10243.1"/>
    <property type="molecule type" value="Genomic_DNA"/>
</dbReference>